<dbReference type="EMBL" id="KZ613964">
    <property type="protein sequence ID" value="PMD31064.1"/>
    <property type="molecule type" value="Genomic_DNA"/>
</dbReference>
<organism evidence="3 4">
    <name type="scientific">Hyaloscypha variabilis (strain UAMH 11265 / GT02V1 / F)</name>
    <name type="common">Meliniomyces variabilis</name>
    <dbReference type="NCBI Taxonomy" id="1149755"/>
    <lineage>
        <taxon>Eukaryota</taxon>
        <taxon>Fungi</taxon>
        <taxon>Dikarya</taxon>
        <taxon>Ascomycota</taxon>
        <taxon>Pezizomycotina</taxon>
        <taxon>Leotiomycetes</taxon>
        <taxon>Helotiales</taxon>
        <taxon>Hyaloscyphaceae</taxon>
        <taxon>Hyaloscypha</taxon>
        <taxon>Hyaloscypha variabilis</taxon>
    </lineage>
</organism>
<dbReference type="AlphaFoldDB" id="A0A2J6QXS3"/>
<name>A0A2J6QXS3_HYAVF</name>
<dbReference type="InterPro" id="IPR010730">
    <property type="entry name" value="HET"/>
</dbReference>
<dbReference type="OrthoDB" id="5362512at2759"/>
<keyword evidence="4" id="KW-1185">Reference proteome</keyword>
<feature type="compositionally biased region" description="Basic and acidic residues" evidence="1">
    <location>
        <begin position="627"/>
        <end position="647"/>
    </location>
</feature>
<accession>A0A2J6QXS3</accession>
<gene>
    <name evidence="3" type="ORF">L207DRAFT_573141</name>
</gene>
<evidence type="ECO:0000259" key="2">
    <source>
        <dbReference type="Pfam" id="PF06985"/>
    </source>
</evidence>
<feature type="compositionally biased region" description="Polar residues" evidence="1">
    <location>
        <begin position="30"/>
        <end position="46"/>
    </location>
</feature>
<dbReference type="Pfam" id="PF06985">
    <property type="entry name" value="HET"/>
    <property type="match status" value="1"/>
</dbReference>
<sequence length="827" mass="94453">MSAHESQNPDKWLEKNPFGHHRTTAPLVQPPSQGNVEHSTKASSDATAPHAPPESSAADFRTTEAVTDNGGNEPHHLAAASTMDNHPDITIKPQAFSAAKQYEVQVPANTVLPLHHLCTKCSRLSGSSMVLITFEHWVPGQPQYSWTMPEKIPLYKVSDLKKGYFEEKCHLCALIWIRANARALYPGDESTEDPYVYLNMRPIAWSYDSTKLTDVSYYVMVSVCDEKTKSEIAGGEPLHIYLDSDRQLNELTIREGQSAISSKGDGNLDTITTWYNKCLKHEKCLDFAHQLSKSNVRPARLLDLRNGKVRLECDTGSIKDLQYATLSHMWGKKPEGTLSLTEDKLEEFCVEIPTKGPEKWPSKYDDAVRIARYMGFHYLWIDSLCIKQDSEDDWKQEGAKMDAIYGGTKINISYLYPEEDDVDSNFLRDPRTELPCKLPLRSFHTASEEAKEKAHEYHGFVVHHSRLATISGDKPDVWNGTCPLLLRGWVCQERFLCPRNVYVGHRQLFWECCEKTYDEFNGEVKMGWGSKQSLYNIFNGEYMMKPGYSSLSMDTVNGFLMQWPYLVDNYRRMHLTFESDRPMAFAGIAKAMHRKSGLTYLAGLWKETIEYDLIWSIMPANHPGKIRSLDRSADRRPGNPPKMKEGAKPQQFPSWSWFSIPARDQNGIHNELEWYRSRRVRGHQNYITYRAKVASFDHPSMQSNPNSMYFEFEGLKITVQTHLLPAELKWGGDSTLQLWADGKPPSETNVEYFHDIIPIFHANLVLPSPVSMMLVVVGEGCLGLVITPSDENMWRRVGYFETPQSFTFGMERLFDFKSSKETLVTLI</sequence>
<dbReference type="PANTHER" id="PTHR33112:SF9">
    <property type="entry name" value="HETEROKARYON INCOMPATIBILITY DOMAIN-CONTAINING PROTEIN"/>
    <property type="match status" value="1"/>
</dbReference>
<dbReference type="STRING" id="1149755.A0A2J6QXS3"/>
<proteinExistence type="predicted"/>
<reference evidence="3 4" key="1">
    <citation type="submission" date="2016-04" db="EMBL/GenBank/DDBJ databases">
        <title>A degradative enzymes factory behind the ericoid mycorrhizal symbiosis.</title>
        <authorList>
            <consortium name="DOE Joint Genome Institute"/>
            <person name="Martino E."/>
            <person name="Morin E."/>
            <person name="Grelet G."/>
            <person name="Kuo A."/>
            <person name="Kohler A."/>
            <person name="Daghino S."/>
            <person name="Barry K."/>
            <person name="Choi C."/>
            <person name="Cichocki N."/>
            <person name="Clum A."/>
            <person name="Copeland A."/>
            <person name="Hainaut M."/>
            <person name="Haridas S."/>
            <person name="Labutti K."/>
            <person name="Lindquist E."/>
            <person name="Lipzen A."/>
            <person name="Khouja H.-R."/>
            <person name="Murat C."/>
            <person name="Ohm R."/>
            <person name="Olson A."/>
            <person name="Spatafora J."/>
            <person name="Veneault-Fourrey C."/>
            <person name="Henrissat B."/>
            <person name="Grigoriev I."/>
            <person name="Martin F."/>
            <person name="Perotto S."/>
        </authorList>
    </citation>
    <scope>NUCLEOTIDE SEQUENCE [LARGE SCALE GENOMIC DNA]</scope>
    <source>
        <strain evidence="3 4">F</strain>
    </source>
</reference>
<dbReference type="PANTHER" id="PTHR33112">
    <property type="entry name" value="DOMAIN PROTEIN, PUTATIVE-RELATED"/>
    <property type="match status" value="1"/>
</dbReference>
<feature type="region of interest" description="Disordered" evidence="1">
    <location>
        <begin position="1"/>
        <end position="58"/>
    </location>
</feature>
<evidence type="ECO:0000313" key="4">
    <source>
        <dbReference type="Proteomes" id="UP000235786"/>
    </source>
</evidence>
<dbReference type="Proteomes" id="UP000235786">
    <property type="component" value="Unassembled WGS sequence"/>
</dbReference>
<feature type="domain" description="Heterokaryon incompatibility" evidence="2">
    <location>
        <begin position="323"/>
        <end position="493"/>
    </location>
</feature>
<feature type="region of interest" description="Disordered" evidence="1">
    <location>
        <begin position="626"/>
        <end position="650"/>
    </location>
</feature>
<evidence type="ECO:0000256" key="1">
    <source>
        <dbReference type="SAM" id="MobiDB-lite"/>
    </source>
</evidence>
<protein>
    <submittedName>
        <fullName evidence="3">HET-domain-containing protein</fullName>
    </submittedName>
</protein>
<evidence type="ECO:0000313" key="3">
    <source>
        <dbReference type="EMBL" id="PMD31064.1"/>
    </source>
</evidence>